<protein>
    <recommendedName>
        <fullName evidence="4">Sensor histidine kinase</fullName>
    </recommendedName>
</protein>
<keyword evidence="1" id="KW-1133">Transmembrane helix</keyword>
<evidence type="ECO:0000256" key="1">
    <source>
        <dbReference type="SAM" id="Phobius"/>
    </source>
</evidence>
<gene>
    <name evidence="2" type="ORF">NFX46_00165</name>
</gene>
<evidence type="ECO:0008006" key="4">
    <source>
        <dbReference type="Google" id="ProtNLM"/>
    </source>
</evidence>
<keyword evidence="1" id="KW-0472">Membrane</keyword>
<keyword evidence="3" id="KW-1185">Reference proteome</keyword>
<accession>A0ABY4Z0G7</accession>
<evidence type="ECO:0000313" key="2">
    <source>
        <dbReference type="EMBL" id="USQ82322.1"/>
    </source>
</evidence>
<evidence type="ECO:0000313" key="3">
    <source>
        <dbReference type="Proteomes" id="UP001056374"/>
    </source>
</evidence>
<keyword evidence="1" id="KW-0812">Transmembrane</keyword>
<dbReference type="EMBL" id="CP099468">
    <property type="protein sequence ID" value="USQ82322.1"/>
    <property type="molecule type" value="Genomic_DNA"/>
</dbReference>
<sequence length="92" mass="9824">MGRTIRWAGRATGSPALATAMTFGTLLFVTALLLAAVGTLAVVGAWLLPETVLLRRIAGAARRPLRERVGTAVRDSGTLADLRWMTVHYAYG</sequence>
<name>A0ABY4Z0G7_9ACTN</name>
<reference evidence="2" key="1">
    <citation type="submission" date="2022-06" db="EMBL/GenBank/DDBJ databases">
        <title>Complete genome sequence of soil microorganisms Streptomyces sp. Qhu-M197 isolated from Alpine meadows habitats on the Tibetan Plateau.</title>
        <authorList>
            <person name="Zhang B."/>
            <person name="Xiang X."/>
            <person name="Fan J."/>
        </authorList>
    </citation>
    <scope>NUCLEOTIDE SEQUENCE</scope>
    <source>
        <strain evidence="2">Qhu-M197</strain>
    </source>
</reference>
<organism evidence="2 3">
    <name type="scientific">Streptomyces phaeoluteigriseus</name>
    <dbReference type="NCBI Taxonomy" id="114686"/>
    <lineage>
        <taxon>Bacteria</taxon>
        <taxon>Bacillati</taxon>
        <taxon>Actinomycetota</taxon>
        <taxon>Actinomycetes</taxon>
        <taxon>Kitasatosporales</taxon>
        <taxon>Streptomycetaceae</taxon>
        <taxon>Streptomyces</taxon>
        <taxon>Streptomyces aurantiacus group</taxon>
    </lineage>
</organism>
<feature type="transmembrane region" description="Helical" evidence="1">
    <location>
        <begin position="20"/>
        <end position="48"/>
    </location>
</feature>
<proteinExistence type="predicted"/>
<dbReference type="RefSeq" id="WP_252544968.1">
    <property type="nucleotide sequence ID" value="NZ_CP099468.1"/>
</dbReference>
<dbReference type="Proteomes" id="UP001056374">
    <property type="component" value="Chromosome"/>
</dbReference>